<dbReference type="AlphaFoldDB" id="A0A7J7R9E7"/>
<name>A0A7J7R9E7_PIPKU</name>
<organism evidence="2 3">
    <name type="scientific">Pipistrellus kuhlii</name>
    <name type="common">Kuhl's pipistrelle</name>
    <dbReference type="NCBI Taxonomy" id="59472"/>
    <lineage>
        <taxon>Eukaryota</taxon>
        <taxon>Metazoa</taxon>
        <taxon>Chordata</taxon>
        <taxon>Craniata</taxon>
        <taxon>Vertebrata</taxon>
        <taxon>Euteleostomi</taxon>
        <taxon>Mammalia</taxon>
        <taxon>Eutheria</taxon>
        <taxon>Laurasiatheria</taxon>
        <taxon>Chiroptera</taxon>
        <taxon>Yangochiroptera</taxon>
        <taxon>Vespertilionidae</taxon>
        <taxon>Pipistrellus</taxon>
    </lineage>
</organism>
<keyword evidence="3" id="KW-1185">Reference proteome</keyword>
<protein>
    <submittedName>
        <fullName evidence="2">Uncharacterized protein</fullName>
    </submittedName>
</protein>
<evidence type="ECO:0000256" key="1">
    <source>
        <dbReference type="SAM" id="MobiDB-lite"/>
    </source>
</evidence>
<gene>
    <name evidence="2" type="ORF">mPipKuh1_010819</name>
</gene>
<comment type="caution">
    <text evidence="2">The sequence shown here is derived from an EMBL/GenBank/DDBJ whole genome shotgun (WGS) entry which is preliminary data.</text>
</comment>
<reference evidence="2 3" key="1">
    <citation type="journal article" date="2020" name="Nature">
        <title>Six reference-quality genomes reveal evolution of bat adaptations.</title>
        <authorList>
            <person name="Jebb D."/>
            <person name="Huang Z."/>
            <person name="Pippel M."/>
            <person name="Hughes G.M."/>
            <person name="Lavrichenko K."/>
            <person name="Devanna P."/>
            <person name="Winkler S."/>
            <person name="Jermiin L.S."/>
            <person name="Skirmuntt E.C."/>
            <person name="Katzourakis A."/>
            <person name="Burkitt-Gray L."/>
            <person name="Ray D.A."/>
            <person name="Sullivan K.A.M."/>
            <person name="Roscito J.G."/>
            <person name="Kirilenko B.M."/>
            <person name="Davalos L.M."/>
            <person name="Corthals A.P."/>
            <person name="Power M.L."/>
            <person name="Jones G."/>
            <person name="Ransome R.D."/>
            <person name="Dechmann D.K.N."/>
            <person name="Locatelli A.G."/>
            <person name="Puechmaille S.J."/>
            <person name="Fedrigo O."/>
            <person name="Jarvis E.D."/>
            <person name="Hiller M."/>
            <person name="Vernes S.C."/>
            <person name="Myers E.W."/>
            <person name="Teeling E.C."/>
        </authorList>
    </citation>
    <scope>NUCLEOTIDE SEQUENCE [LARGE SCALE GENOMIC DNA]</scope>
    <source>
        <strain evidence="2">MPipKuh1</strain>
        <tissue evidence="2">Flight muscle</tissue>
    </source>
</reference>
<dbReference type="Proteomes" id="UP000558488">
    <property type="component" value="Unassembled WGS sequence"/>
</dbReference>
<evidence type="ECO:0000313" key="3">
    <source>
        <dbReference type="Proteomes" id="UP000558488"/>
    </source>
</evidence>
<evidence type="ECO:0000313" key="2">
    <source>
        <dbReference type="EMBL" id="KAF6272575.1"/>
    </source>
</evidence>
<proteinExistence type="predicted"/>
<dbReference type="EMBL" id="JACAGB010000090">
    <property type="protein sequence ID" value="KAF6272575.1"/>
    <property type="molecule type" value="Genomic_DNA"/>
</dbReference>
<sequence>MGRGDQSPVALGQGAVTSRQLPGGGNDGQRCCENVGCLPSSLSRPLLHLPWKPGLACWGSSCPQVPGTHKEPTPHPHSLCLVSRCSCLDGRGRLGSPWVHAGTSLRGQLGECVLAVQLPCGAAGQPRGPCCAPACSVWPRSLHLCVGTQAL</sequence>
<accession>A0A7J7R9E7</accession>
<feature type="region of interest" description="Disordered" evidence="1">
    <location>
        <begin position="1"/>
        <end position="24"/>
    </location>
</feature>